<proteinExistence type="predicted"/>
<feature type="compositionally biased region" description="Low complexity" evidence="1">
    <location>
        <begin position="1"/>
        <end position="16"/>
    </location>
</feature>
<accession>A0A0J6VZ69</accession>
<dbReference type="Proteomes" id="UP000036449">
    <property type="component" value="Unassembled WGS sequence"/>
</dbReference>
<gene>
    <name evidence="2" type="ORF">VQ03_02370</name>
</gene>
<dbReference type="EMBL" id="LABZ01000013">
    <property type="protein sequence ID" value="KMO44621.1"/>
    <property type="molecule type" value="Genomic_DNA"/>
</dbReference>
<name>A0A0J6VZ69_9HYPH</name>
<evidence type="ECO:0000256" key="1">
    <source>
        <dbReference type="SAM" id="MobiDB-lite"/>
    </source>
</evidence>
<keyword evidence="3" id="KW-1185">Reference proteome</keyword>
<evidence type="ECO:0000313" key="2">
    <source>
        <dbReference type="EMBL" id="KMO44621.1"/>
    </source>
</evidence>
<sequence>MAAASPPSIPSSIISSPERRTPMIADSPIASRTAATTLRGKSVRPSRSPPNASVRRFIAGERKLASSMPCAIVTSMPSRSPSRQRRAAAR</sequence>
<dbReference type="AlphaFoldDB" id="A0A0J6VZ69"/>
<feature type="region of interest" description="Disordered" evidence="1">
    <location>
        <begin position="1"/>
        <end position="52"/>
    </location>
</feature>
<organism evidence="2 3">
    <name type="scientific">Methylobacterium tarhaniae</name>
    <dbReference type="NCBI Taxonomy" id="1187852"/>
    <lineage>
        <taxon>Bacteria</taxon>
        <taxon>Pseudomonadati</taxon>
        <taxon>Pseudomonadota</taxon>
        <taxon>Alphaproteobacteria</taxon>
        <taxon>Hyphomicrobiales</taxon>
        <taxon>Methylobacteriaceae</taxon>
        <taxon>Methylobacterium</taxon>
    </lineage>
</organism>
<reference evidence="2 3" key="1">
    <citation type="submission" date="2015-03" db="EMBL/GenBank/DDBJ databases">
        <title>Genome sequencing of Methylobacterium tarhaniae DSM 25844.</title>
        <authorList>
            <person name="Chaudhry V."/>
            <person name="Patil P.B."/>
        </authorList>
    </citation>
    <scope>NUCLEOTIDE SEQUENCE [LARGE SCALE GENOMIC DNA]</scope>
    <source>
        <strain evidence="2 3">DSM 25844</strain>
    </source>
</reference>
<protein>
    <submittedName>
        <fullName evidence="2">Uncharacterized protein</fullName>
    </submittedName>
</protein>
<comment type="caution">
    <text evidence="2">The sequence shown here is derived from an EMBL/GenBank/DDBJ whole genome shotgun (WGS) entry which is preliminary data.</text>
</comment>
<evidence type="ECO:0000313" key="3">
    <source>
        <dbReference type="Proteomes" id="UP000036449"/>
    </source>
</evidence>